<dbReference type="NCBIfam" id="TIGR01017">
    <property type="entry name" value="rpsD_bact"/>
    <property type="match status" value="1"/>
</dbReference>
<keyword evidence="3 7" id="KW-0694">RNA-binding</keyword>
<dbReference type="InterPro" id="IPR005709">
    <property type="entry name" value="Ribosomal_uS4_bac-type"/>
</dbReference>
<comment type="caution">
    <text evidence="11">The sequence shown here is derived from an EMBL/GenBank/DDBJ whole genome shotgun (WGS) entry which is preliminary data.</text>
</comment>
<dbReference type="InterPro" id="IPR002942">
    <property type="entry name" value="S4_RNA-bd"/>
</dbReference>
<evidence type="ECO:0000256" key="3">
    <source>
        <dbReference type="ARBA" id="ARBA00022884"/>
    </source>
</evidence>
<dbReference type="Gene3D" id="3.10.290.10">
    <property type="entry name" value="RNA-binding S4 domain"/>
    <property type="match status" value="1"/>
</dbReference>
<dbReference type="AlphaFoldDB" id="A0A0G1PHE4"/>
<dbReference type="Proteomes" id="UP000034732">
    <property type="component" value="Unassembled WGS sequence"/>
</dbReference>
<dbReference type="InterPro" id="IPR001912">
    <property type="entry name" value="Ribosomal_uS4_N"/>
</dbReference>
<sequence length="200" mass="22830">MARYIGPKCRLCRREGMKLFLKGARCEGEKCAVSKRQQVPGQHGNSRRRPSQYGLQLREKQKVKRIYGVLEAQFRKYVDKAMVQKGVTGESLMHRLESRLDNMVYRGGFAASRAQARQLIRSGFFTLDGKAVTIPSIQVKVGSIVKPVDFGRIQPREGFLLAEWLEANVKEKSITLNRLPSLDDLPEDVNVQLIVEYYSR</sequence>
<keyword evidence="4 7" id="KW-0689">Ribosomal protein</keyword>
<dbReference type="SMART" id="SM00363">
    <property type="entry name" value="S4"/>
    <property type="match status" value="1"/>
</dbReference>
<dbReference type="EMBL" id="LCMF01000001">
    <property type="protein sequence ID" value="KKU32191.1"/>
    <property type="molecule type" value="Genomic_DNA"/>
</dbReference>
<evidence type="ECO:0000313" key="12">
    <source>
        <dbReference type="Proteomes" id="UP000034732"/>
    </source>
</evidence>
<reference evidence="11 12" key="1">
    <citation type="journal article" date="2015" name="Nature">
        <title>rRNA introns, odd ribosomes, and small enigmatic genomes across a large radiation of phyla.</title>
        <authorList>
            <person name="Brown C.T."/>
            <person name="Hug L.A."/>
            <person name="Thomas B.C."/>
            <person name="Sharon I."/>
            <person name="Castelle C.J."/>
            <person name="Singh A."/>
            <person name="Wilkins M.J."/>
            <person name="Williams K.H."/>
            <person name="Banfield J.F."/>
        </authorList>
    </citation>
    <scope>NUCLEOTIDE SEQUENCE [LARGE SCALE GENOMIC DNA]</scope>
</reference>
<gene>
    <name evidence="7" type="primary">rpsD</name>
    <name evidence="11" type="ORF">UX44_C0001G0036</name>
</gene>
<dbReference type="SMART" id="SM01390">
    <property type="entry name" value="Ribosomal_S4"/>
    <property type="match status" value="1"/>
</dbReference>
<dbReference type="GO" id="GO:0006412">
    <property type="term" value="P:translation"/>
    <property type="evidence" value="ECO:0007669"/>
    <property type="project" value="UniProtKB-UniRule"/>
</dbReference>
<dbReference type="GO" id="GO:0019843">
    <property type="term" value="F:rRNA binding"/>
    <property type="evidence" value="ECO:0007669"/>
    <property type="project" value="UniProtKB-UniRule"/>
</dbReference>
<dbReference type="CDD" id="cd00165">
    <property type="entry name" value="S4"/>
    <property type="match status" value="1"/>
</dbReference>
<dbReference type="PROSITE" id="PS00632">
    <property type="entry name" value="RIBOSOMAL_S4"/>
    <property type="match status" value="1"/>
</dbReference>
<comment type="subunit">
    <text evidence="7">Part of the 30S ribosomal subunit. Contacts protein S5. The interaction surface between S4 and S5 is involved in control of translational fidelity.</text>
</comment>
<evidence type="ECO:0000256" key="2">
    <source>
        <dbReference type="ARBA" id="ARBA00022730"/>
    </source>
</evidence>
<evidence type="ECO:0000259" key="9">
    <source>
        <dbReference type="SMART" id="SM00363"/>
    </source>
</evidence>
<name>A0A0G1PHE4_UNCKA</name>
<comment type="function">
    <text evidence="7">One of the primary rRNA binding proteins, it binds directly to 16S rRNA where it nucleates assembly of the body of the 30S subunit.</text>
</comment>
<comment type="function">
    <text evidence="7">With S5 and S12 plays an important role in translational accuracy.</text>
</comment>
<proteinExistence type="inferred from homology"/>
<protein>
    <recommendedName>
        <fullName evidence="6 7">Small ribosomal subunit protein uS4</fullName>
    </recommendedName>
</protein>
<evidence type="ECO:0000256" key="7">
    <source>
        <dbReference type="HAMAP-Rule" id="MF_01306"/>
    </source>
</evidence>
<keyword evidence="2 7" id="KW-0699">rRNA-binding</keyword>
<dbReference type="Pfam" id="PF01479">
    <property type="entry name" value="S4"/>
    <property type="match status" value="1"/>
</dbReference>
<dbReference type="InterPro" id="IPR036986">
    <property type="entry name" value="S4_RNA-bd_sf"/>
</dbReference>
<comment type="similarity">
    <text evidence="1 7 8">Belongs to the universal ribosomal protein uS4 family.</text>
</comment>
<dbReference type="PATRIC" id="fig|1619107.3.peg.38"/>
<dbReference type="SUPFAM" id="SSF55174">
    <property type="entry name" value="Alpha-L RNA-binding motif"/>
    <property type="match status" value="1"/>
</dbReference>
<dbReference type="GO" id="GO:0003735">
    <property type="term" value="F:structural constituent of ribosome"/>
    <property type="evidence" value="ECO:0007669"/>
    <property type="project" value="InterPro"/>
</dbReference>
<dbReference type="GO" id="GO:0015935">
    <property type="term" value="C:small ribosomal subunit"/>
    <property type="evidence" value="ECO:0007669"/>
    <property type="project" value="InterPro"/>
</dbReference>
<evidence type="ECO:0000256" key="6">
    <source>
        <dbReference type="ARBA" id="ARBA00035254"/>
    </source>
</evidence>
<dbReference type="Gene3D" id="1.10.1050.10">
    <property type="entry name" value="Ribosomal Protein S4 Delta 41, Chain A, domain 1"/>
    <property type="match status" value="1"/>
</dbReference>
<dbReference type="PROSITE" id="PS50889">
    <property type="entry name" value="S4"/>
    <property type="match status" value="1"/>
</dbReference>
<dbReference type="HAMAP" id="MF_01306_B">
    <property type="entry name" value="Ribosomal_uS4_B"/>
    <property type="match status" value="1"/>
</dbReference>
<accession>A0A0G1PHE4</accession>
<evidence type="ECO:0000259" key="10">
    <source>
        <dbReference type="SMART" id="SM01390"/>
    </source>
</evidence>
<dbReference type="PANTHER" id="PTHR11831">
    <property type="entry name" value="30S 40S RIBOSOMAL PROTEIN"/>
    <property type="match status" value="1"/>
</dbReference>
<dbReference type="FunFam" id="1.10.1050.10:FF:000001">
    <property type="entry name" value="30S ribosomal protein S4"/>
    <property type="match status" value="1"/>
</dbReference>
<keyword evidence="5 7" id="KW-0687">Ribonucleoprotein</keyword>
<evidence type="ECO:0000313" key="11">
    <source>
        <dbReference type="EMBL" id="KKU32191.1"/>
    </source>
</evidence>
<organism evidence="11 12">
    <name type="scientific">candidate division WWE3 bacterium GW2011_GWA1_46_21</name>
    <dbReference type="NCBI Taxonomy" id="1619107"/>
    <lineage>
        <taxon>Bacteria</taxon>
        <taxon>Katanobacteria</taxon>
    </lineage>
</organism>
<evidence type="ECO:0000256" key="1">
    <source>
        <dbReference type="ARBA" id="ARBA00007465"/>
    </source>
</evidence>
<dbReference type="NCBIfam" id="NF003717">
    <property type="entry name" value="PRK05327.1"/>
    <property type="match status" value="1"/>
</dbReference>
<dbReference type="InterPro" id="IPR018079">
    <property type="entry name" value="Ribosomal_uS4_CS"/>
</dbReference>
<dbReference type="PANTHER" id="PTHR11831:SF4">
    <property type="entry name" value="SMALL RIBOSOMAL SUBUNIT PROTEIN US4M"/>
    <property type="match status" value="1"/>
</dbReference>
<evidence type="ECO:0000256" key="8">
    <source>
        <dbReference type="RuleBase" id="RU003699"/>
    </source>
</evidence>
<dbReference type="GO" id="GO:0042274">
    <property type="term" value="P:ribosomal small subunit biogenesis"/>
    <property type="evidence" value="ECO:0007669"/>
    <property type="project" value="TreeGrafter"/>
</dbReference>
<feature type="domain" description="RNA-binding S4" evidence="9">
    <location>
        <begin position="98"/>
        <end position="162"/>
    </location>
</feature>
<dbReference type="InterPro" id="IPR022801">
    <property type="entry name" value="Ribosomal_uS4"/>
</dbReference>
<feature type="domain" description="Small ribosomal subunit protein uS4 N-terminal" evidence="10">
    <location>
        <begin position="3"/>
        <end position="97"/>
    </location>
</feature>
<evidence type="ECO:0000256" key="5">
    <source>
        <dbReference type="ARBA" id="ARBA00023274"/>
    </source>
</evidence>
<evidence type="ECO:0000256" key="4">
    <source>
        <dbReference type="ARBA" id="ARBA00022980"/>
    </source>
</evidence>
<dbReference type="Pfam" id="PF00163">
    <property type="entry name" value="Ribosomal_S4"/>
    <property type="match status" value="1"/>
</dbReference>